<comment type="pathway">
    <text evidence="2 9">Purine metabolism; GMP biosynthesis; GMP from XMP (L-Gln route): step 1/1.</text>
</comment>
<dbReference type="NCBIfam" id="NF000848">
    <property type="entry name" value="PRK00074.1"/>
    <property type="match status" value="1"/>
</dbReference>
<keyword evidence="7 9" id="KW-0067">ATP-binding</keyword>
<dbReference type="PROSITE" id="PS51273">
    <property type="entry name" value="GATASE_TYPE_1"/>
    <property type="match status" value="1"/>
</dbReference>
<dbReference type="EMBL" id="FNAF01000019">
    <property type="protein sequence ID" value="SDE10360.1"/>
    <property type="molecule type" value="Genomic_DNA"/>
</dbReference>
<name>A0A1G7A6E9_PEPNI</name>
<comment type="function">
    <text evidence="1 9">Catalyzes the synthesis of GMP from XMP.</text>
</comment>
<keyword evidence="13" id="KW-1185">Reference proteome</keyword>
<comment type="catalytic activity">
    <reaction evidence="9">
        <text>XMP + L-glutamine + ATP + H2O = GMP + L-glutamate + AMP + diphosphate + 2 H(+)</text>
        <dbReference type="Rhea" id="RHEA:11680"/>
        <dbReference type="ChEBI" id="CHEBI:15377"/>
        <dbReference type="ChEBI" id="CHEBI:15378"/>
        <dbReference type="ChEBI" id="CHEBI:29985"/>
        <dbReference type="ChEBI" id="CHEBI:30616"/>
        <dbReference type="ChEBI" id="CHEBI:33019"/>
        <dbReference type="ChEBI" id="CHEBI:57464"/>
        <dbReference type="ChEBI" id="CHEBI:58115"/>
        <dbReference type="ChEBI" id="CHEBI:58359"/>
        <dbReference type="ChEBI" id="CHEBI:456215"/>
        <dbReference type="EC" id="6.3.5.2"/>
    </reaction>
</comment>
<dbReference type="Pfam" id="PF03054">
    <property type="entry name" value="tRNA_Me_trans"/>
    <property type="match status" value="1"/>
</dbReference>
<keyword evidence="8 9" id="KW-0315">Glutamine amidotransferase</keyword>
<dbReference type="PRINTS" id="PR00096">
    <property type="entry name" value="GATASE"/>
</dbReference>
<dbReference type="InterPro" id="IPR017926">
    <property type="entry name" value="GATASE"/>
</dbReference>
<evidence type="ECO:0000259" key="11">
    <source>
        <dbReference type="PROSITE" id="PS51553"/>
    </source>
</evidence>
<dbReference type="FunFam" id="3.30.300.10:FF:000002">
    <property type="entry name" value="GMP synthase [glutamine-hydrolyzing]"/>
    <property type="match status" value="1"/>
</dbReference>
<dbReference type="PANTHER" id="PTHR11922">
    <property type="entry name" value="GMP SYNTHASE-RELATED"/>
    <property type="match status" value="1"/>
</dbReference>
<evidence type="ECO:0000256" key="7">
    <source>
        <dbReference type="ARBA" id="ARBA00022840"/>
    </source>
</evidence>
<feature type="active site" evidence="9">
    <location>
        <position position="172"/>
    </location>
</feature>
<evidence type="ECO:0000313" key="12">
    <source>
        <dbReference type="EMBL" id="SDE10360.1"/>
    </source>
</evidence>
<dbReference type="Gene3D" id="3.30.300.10">
    <property type="match status" value="1"/>
</dbReference>
<evidence type="ECO:0000256" key="1">
    <source>
        <dbReference type="ARBA" id="ARBA00002332"/>
    </source>
</evidence>
<feature type="active site" description="Nucleophile" evidence="9">
    <location>
        <position position="84"/>
    </location>
</feature>
<dbReference type="SUPFAM" id="SSF52402">
    <property type="entry name" value="Adenine nucleotide alpha hydrolases-like"/>
    <property type="match status" value="1"/>
</dbReference>
<keyword evidence="4 9" id="KW-0547">Nucleotide-binding</keyword>
<evidence type="ECO:0000256" key="2">
    <source>
        <dbReference type="ARBA" id="ARBA00005153"/>
    </source>
</evidence>
<evidence type="ECO:0000313" key="13">
    <source>
        <dbReference type="Proteomes" id="UP000198995"/>
    </source>
</evidence>
<dbReference type="SUPFAM" id="SSF54810">
    <property type="entry name" value="GMP synthetase C-terminal dimerisation domain"/>
    <property type="match status" value="1"/>
</dbReference>
<reference evidence="12 13" key="1">
    <citation type="submission" date="2016-10" db="EMBL/GenBank/DDBJ databases">
        <authorList>
            <person name="de Groot N.N."/>
        </authorList>
    </citation>
    <scope>NUCLEOTIDE SEQUENCE [LARGE SCALE GENOMIC DNA]</scope>
    <source>
        <strain evidence="12 13">DSM 20475</strain>
    </source>
</reference>
<dbReference type="STRING" id="2741.SAMN04489866_11911"/>
<dbReference type="Proteomes" id="UP000198995">
    <property type="component" value="Unassembled WGS sequence"/>
</dbReference>
<accession>A0A1G7A6E9</accession>
<dbReference type="Pfam" id="PF00958">
    <property type="entry name" value="GMP_synt_C"/>
    <property type="match status" value="1"/>
</dbReference>
<dbReference type="EC" id="6.3.5.2" evidence="9"/>
<feature type="domain" description="GMPS ATP-PPase" evidence="11">
    <location>
        <begin position="197"/>
        <end position="387"/>
    </location>
</feature>
<keyword evidence="5 9" id="KW-0332">GMP biosynthesis</keyword>
<dbReference type="PROSITE" id="PS51553">
    <property type="entry name" value="GMPS_ATP_PPASE"/>
    <property type="match status" value="1"/>
</dbReference>
<dbReference type="Pfam" id="PF00117">
    <property type="entry name" value="GATase"/>
    <property type="match status" value="1"/>
</dbReference>
<protein>
    <recommendedName>
        <fullName evidence="9">GMP synthase [glutamine-hydrolyzing]</fullName>
        <ecNumber evidence="9">6.3.5.2</ecNumber>
    </recommendedName>
    <alternativeName>
        <fullName evidence="9">GMP synthetase</fullName>
    </alternativeName>
    <alternativeName>
        <fullName evidence="9">Glutamine amidotransferase</fullName>
    </alternativeName>
</protein>
<evidence type="ECO:0000256" key="8">
    <source>
        <dbReference type="ARBA" id="ARBA00022962"/>
    </source>
</evidence>
<dbReference type="PRINTS" id="PR00097">
    <property type="entry name" value="ANTSNTHASEII"/>
</dbReference>
<proteinExistence type="inferred from homology"/>
<dbReference type="UniPathway" id="UPA00189">
    <property type="reaction ID" value="UER00296"/>
</dbReference>
<comment type="subunit">
    <text evidence="9">Homodimer.</text>
</comment>
<dbReference type="NCBIfam" id="TIGR00884">
    <property type="entry name" value="guaA_Cterm"/>
    <property type="match status" value="1"/>
</dbReference>
<dbReference type="PRINTS" id="PR00099">
    <property type="entry name" value="CPSGATASE"/>
</dbReference>
<dbReference type="GO" id="GO:0005524">
    <property type="term" value="F:ATP binding"/>
    <property type="evidence" value="ECO:0007669"/>
    <property type="project" value="UniProtKB-UniRule"/>
</dbReference>
<evidence type="ECO:0000256" key="5">
    <source>
        <dbReference type="ARBA" id="ARBA00022749"/>
    </source>
</evidence>
<keyword evidence="3 9" id="KW-0436">Ligase</keyword>
<dbReference type="InterPro" id="IPR001674">
    <property type="entry name" value="GMP_synth_C"/>
</dbReference>
<dbReference type="PANTHER" id="PTHR11922:SF2">
    <property type="entry name" value="GMP SYNTHASE [GLUTAMINE-HYDROLYZING]"/>
    <property type="match status" value="1"/>
</dbReference>
<gene>
    <name evidence="9" type="primary">guaA</name>
    <name evidence="12" type="ORF">SAMN04489866_11911</name>
</gene>
<evidence type="ECO:0000256" key="6">
    <source>
        <dbReference type="ARBA" id="ARBA00022755"/>
    </source>
</evidence>
<dbReference type="OrthoDB" id="9802219at2"/>
<organism evidence="12 13">
    <name type="scientific">Peptococcus niger</name>
    <dbReference type="NCBI Taxonomy" id="2741"/>
    <lineage>
        <taxon>Bacteria</taxon>
        <taxon>Bacillati</taxon>
        <taxon>Bacillota</taxon>
        <taxon>Clostridia</taxon>
        <taxon>Eubacteriales</taxon>
        <taxon>Peptococcaceae</taxon>
        <taxon>Peptococcus</taxon>
    </lineage>
</organism>
<dbReference type="NCBIfam" id="TIGR00888">
    <property type="entry name" value="guaA_Nterm"/>
    <property type="match status" value="1"/>
</dbReference>
<sequence>MKKDQQLVLVIDFGGQYNQLIARRVREIGFYSELIPYTKAAAEITARKPAAVILTGGPSSTMSEDAPRLSDEVFRAGIPVLGICYGAQLMCHTFGGQLEKPAKREYGKTEISYGDSALFTDLPKEAVCWMSHTDQIAQLPEGFTATAKTVDCPVAAFEDPARHLYGLQFHPEVVHTQGGTQIISNFLLKCVGLTPDWTPAGFIDYQVDAIRQTVGDQKVICALSGGVDSSVAAVLIHRAVGDQLTCIFCDHGLMRKDEGDMVESVFKEHFHMNFIRVNAEDRFLGKLQGVTDPERKRKIIGEEFIRVFEEEAAKIGQIDYLGQGTIYPDIIESGGGTNTAVIKSHHNVGGLPEDMTLKVLEPLRELFKDEVRQVGLELGIDPALIWRHPFPGPGLGIRVLGEVTKEKCDILREADAIYREELDKAGLTREIWQAFATLPDVRTVGVMGDERTYSHMIGLRAITSTDAMTAEYYPIPHELLDKIARRIVNEVQSVNRVVFDITGKPPATIEWE</sequence>
<dbReference type="CDD" id="cd01742">
    <property type="entry name" value="GATase1_GMP_Synthase"/>
    <property type="match status" value="1"/>
</dbReference>
<dbReference type="InterPro" id="IPR004739">
    <property type="entry name" value="GMP_synth_GATase"/>
</dbReference>
<dbReference type="SUPFAM" id="SSF52317">
    <property type="entry name" value="Class I glutamine amidotransferase-like"/>
    <property type="match status" value="1"/>
</dbReference>
<evidence type="ECO:0000256" key="4">
    <source>
        <dbReference type="ARBA" id="ARBA00022741"/>
    </source>
</evidence>
<dbReference type="Gene3D" id="3.40.50.620">
    <property type="entry name" value="HUPs"/>
    <property type="match status" value="1"/>
</dbReference>
<dbReference type="InterPro" id="IPR022955">
    <property type="entry name" value="GMP_synthase"/>
</dbReference>
<dbReference type="GO" id="GO:0005829">
    <property type="term" value="C:cytosol"/>
    <property type="evidence" value="ECO:0007669"/>
    <property type="project" value="TreeGrafter"/>
</dbReference>
<dbReference type="RefSeq" id="WP_091792418.1">
    <property type="nucleotide sequence ID" value="NZ_FNAF01000019.1"/>
</dbReference>
<dbReference type="HAMAP" id="MF_00344">
    <property type="entry name" value="GMP_synthase"/>
    <property type="match status" value="1"/>
</dbReference>
<dbReference type="InterPro" id="IPR029062">
    <property type="entry name" value="Class_I_gatase-like"/>
</dbReference>
<dbReference type="InterPro" id="IPR025777">
    <property type="entry name" value="GMPS_ATP_PPase_dom"/>
</dbReference>
<keyword evidence="6 9" id="KW-0658">Purine biosynthesis</keyword>
<dbReference type="AlphaFoldDB" id="A0A1G7A6E9"/>
<evidence type="ECO:0000256" key="3">
    <source>
        <dbReference type="ARBA" id="ARBA00022598"/>
    </source>
</evidence>
<feature type="binding site" evidence="10">
    <location>
        <begin position="224"/>
        <end position="230"/>
    </location>
    <ligand>
        <name>ATP</name>
        <dbReference type="ChEBI" id="CHEBI:30616"/>
    </ligand>
</feature>
<dbReference type="FunFam" id="3.40.50.620:FF:000001">
    <property type="entry name" value="GMP synthase [glutamine-hydrolyzing]"/>
    <property type="match status" value="1"/>
</dbReference>
<dbReference type="InterPro" id="IPR014729">
    <property type="entry name" value="Rossmann-like_a/b/a_fold"/>
</dbReference>
<dbReference type="GO" id="GO:0003921">
    <property type="term" value="F:GMP synthase activity"/>
    <property type="evidence" value="ECO:0007669"/>
    <property type="project" value="InterPro"/>
</dbReference>
<feature type="active site" evidence="9">
    <location>
        <position position="170"/>
    </location>
</feature>
<dbReference type="CDD" id="cd01997">
    <property type="entry name" value="GMP_synthase_C"/>
    <property type="match status" value="1"/>
</dbReference>
<evidence type="ECO:0000256" key="10">
    <source>
        <dbReference type="PROSITE-ProRule" id="PRU00886"/>
    </source>
</evidence>
<dbReference type="FunFam" id="3.40.50.880:FF:000001">
    <property type="entry name" value="GMP synthase [glutamine-hydrolyzing]"/>
    <property type="match status" value="1"/>
</dbReference>
<dbReference type="Gene3D" id="3.40.50.880">
    <property type="match status" value="1"/>
</dbReference>
<evidence type="ECO:0000256" key="9">
    <source>
        <dbReference type="HAMAP-Rule" id="MF_00344"/>
    </source>
</evidence>